<evidence type="ECO:0000259" key="1">
    <source>
        <dbReference type="SMART" id="SM00849"/>
    </source>
</evidence>
<name>A0A5J6Z6T6_9CORY</name>
<dbReference type="SUPFAM" id="SSF56281">
    <property type="entry name" value="Metallo-hydrolase/oxidoreductase"/>
    <property type="match status" value="1"/>
</dbReference>
<dbReference type="GO" id="GO:0042781">
    <property type="term" value="F:3'-tRNA processing endoribonuclease activity"/>
    <property type="evidence" value="ECO:0007669"/>
    <property type="project" value="TreeGrafter"/>
</dbReference>
<feature type="domain" description="Metallo-beta-lactamase" evidence="1">
    <location>
        <begin position="18"/>
        <end position="214"/>
    </location>
</feature>
<dbReference type="SMART" id="SM00849">
    <property type="entry name" value="Lactamase_B"/>
    <property type="match status" value="1"/>
</dbReference>
<gene>
    <name evidence="2" type="primary">rbn</name>
    <name evidence="2" type="ORF">CUROG_02765</name>
</gene>
<dbReference type="EMBL" id="CP045032">
    <property type="protein sequence ID" value="QFQ01942.1"/>
    <property type="molecule type" value="Genomic_DNA"/>
</dbReference>
<dbReference type="AlphaFoldDB" id="A0A5J6Z6T6"/>
<protein>
    <submittedName>
        <fullName evidence="2">Ribonuclease BN</fullName>
        <ecNumber evidence="2">3.1.-.-</ecNumber>
    </submittedName>
</protein>
<dbReference type="PANTHER" id="PTHR46018">
    <property type="entry name" value="ZINC PHOSPHODIESTERASE ELAC PROTEIN 1"/>
    <property type="match status" value="1"/>
</dbReference>
<accession>A0A5J6Z6T6</accession>
<reference evidence="3" key="1">
    <citation type="submission" date="2019-10" db="EMBL/GenBank/DDBJ databases">
        <title>Complete genome sequence of Corynebacterium urogenitalis DSM 108747, isolated from the genital tract of a cow.</title>
        <authorList>
            <person name="Ruckert C."/>
            <person name="Ballas P."/>
            <person name="Wagener K."/>
            <person name="Drillich M."/>
            <person name="Kaempfer P."/>
            <person name="Busse H.-J."/>
            <person name="Ehling-Schulz M."/>
        </authorList>
    </citation>
    <scope>NUCLEOTIDE SEQUENCE [LARGE SCALE GENOMIC DNA]</scope>
    <source>
        <strain evidence="3">LMM 1652</strain>
    </source>
</reference>
<proteinExistence type="predicted"/>
<keyword evidence="3" id="KW-1185">Reference proteome</keyword>
<organism evidence="2 3">
    <name type="scientific">Corynebacterium urogenitale</name>
    <dbReference type="NCBI Taxonomy" id="2487892"/>
    <lineage>
        <taxon>Bacteria</taxon>
        <taxon>Bacillati</taxon>
        <taxon>Actinomycetota</taxon>
        <taxon>Actinomycetes</taxon>
        <taxon>Mycobacteriales</taxon>
        <taxon>Corynebacteriaceae</taxon>
        <taxon>Corynebacterium</taxon>
    </lineage>
</organism>
<dbReference type="OrthoDB" id="9800940at2"/>
<dbReference type="Pfam" id="PF12706">
    <property type="entry name" value="Lactamase_B_2"/>
    <property type="match status" value="1"/>
</dbReference>
<dbReference type="PANTHER" id="PTHR46018:SF4">
    <property type="entry name" value="METALLO-HYDROLASE YHFI-RELATED"/>
    <property type="match status" value="1"/>
</dbReference>
<sequence length="266" mass="28197">MEIIVLGCSGSVAGPDSAASGYFLRGSQGENVLLDVGPGVLSAMQREPEVNPAECHVVFSHMHADHCLDFPSLMVWRRFHPTDPAVGKHILIGPQMAAEHLGRAGGDFLDRPDDYADSFDIRVHMTGSGVFDASAWPHHTIGQLAVYSAPAIHTTESYLTRVHDRVSGTSLVYSGDTAPTEVLAEFAHGADALLCEATWGESCEGKPEGMHMGGREAGQAAQAAGVGSLVLTHIPPWGDVEATLRGARAEFGGEILVAEPGMRIHL</sequence>
<dbReference type="KEGG" id="cuo:CUROG_02765"/>
<dbReference type="InterPro" id="IPR036866">
    <property type="entry name" value="RibonucZ/Hydroxyglut_hydro"/>
</dbReference>
<evidence type="ECO:0000313" key="3">
    <source>
        <dbReference type="Proteomes" id="UP000326711"/>
    </source>
</evidence>
<dbReference type="RefSeq" id="WP_151902365.1">
    <property type="nucleotide sequence ID" value="NZ_CP045032.1"/>
</dbReference>
<evidence type="ECO:0000313" key="2">
    <source>
        <dbReference type="EMBL" id="QFQ01942.1"/>
    </source>
</evidence>
<dbReference type="Proteomes" id="UP000326711">
    <property type="component" value="Chromosome"/>
</dbReference>
<dbReference type="EC" id="3.1.-.-" evidence="2"/>
<keyword evidence="2" id="KW-0378">Hydrolase</keyword>
<dbReference type="Gene3D" id="3.60.15.10">
    <property type="entry name" value="Ribonuclease Z/Hydroxyacylglutathione hydrolase-like"/>
    <property type="match status" value="1"/>
</dbReference>
<dbReference type="CDD" id="cd07716">
    <property type="entry name" value="RNaseZ_short-form-like_MBL-fold"/>
    <property type="match status" value="1"/>
</dbReference>
<dbReference type="InterPro" id="IPR001279">
    <property type="entry name" value="Metallo-B-lactamas"/>
</dbReference>